<evidence type="ECO:0000256" key="9">
    <source>
        <dbReference type="ARBA" id="ARBA00022792"/>
    </source>
</evidence>
<comment type="function">
    <text evidence="1">Accessory subunit of the mitochondrial membrane respiratory chain NADH dehydrogenase (Complex I), that is believed to be not involved in catalysis. Complex I functions in the transfer of electrons from NADH to the respiratory chain. The immediate electron acceptor for the enzyme is believed to be ubiquinone.</text>
</comment>
<comment type="similarity">
    <text evidence="3">Belongs to the complex I LYR family.</text>
</comment>
<evidence type="ECO:0000256" key="10">
    <source>
        <dbReference type="ARBA" id="ARBA00022982"/>
    </source>
</evidence>
<protein>
    <recommendedName>
        <fullName evidence="5">NADH dehydrogenase [ubiquinone] 1 beta subcomplex subunit 9</fullName>
    </recommendedName>
    <alternativeName>
        <fullName evidence="14">Complex I-B22</fullName>
    </alternativeName>
    <alternativeName>
        <fullName evidence="15">NADH-ubiquinone oxidoreductase B22 subunit</fullName>
    </alternativeName>
</protein>
<comment type="caution">
    <text evidence="17">The sequence shown here is derived from an EMBL/GenBank/DDBJ whole genome shotgun (WGS) entry which is preliminary data.</text>
</comment>
<dbReference type="Pfam" id="PF05347">
    <property type="entry name" value="Complex1_LYR"/>
    <property type="match status" value="1"/>
</dbReference>
<reference evidence="17 18" key="1">
    <citation type="journal article" date="2019" name="Sci. Rep.">
        <title>Comparative genomics of chytrid fungi reveal insights into the obligate biotrophic and pathogenic lifestyle of Synchytrium endobioticum.</title>
        <authorList>
            <person name="van de Vossenberg B.T.L.H."/>
            <person name="Warris S."/>
            <person name="Nguyen H.D.T."/>
            <person name="van Gent-Pelzer M.P.E."/>
            <person name="Joly D.L."/>
            <person name="van de Geest H.C."/>
            <person name="Bonants P.J.M."/>
            <person name="Smith D.S."/>
            <person name="Levesque C.A."/>
            <person name="van der Lee T.A.J."/>
        </authorList>
    </citation>
    <scope>NUCLEOTIDE SEQUENCE [LARGE SCALE GENOMIC DNA]</scope>
    <source>
        <strain evidence="17 18">CBS 809.83</strain>
    </source>
</reference>
<evidence type="ECO:0000256" key="8">
    <source>
        <dbReference type="ARBA" id="ARBA00022660"/>
    </source>
</evidence>
<evidence type="ECO:0000256" key="12">
    <source>
        <dbReference type="ARBA" id="ARBA00023128"/>
    </source>
</evidence>
<comment type="subcellular location">
    <subcellularLocation>
        <location evidence="2">Mitochondrion inner membrane</location>
        <topology evidence="2">Peripheral membrane protein</topology>
        <orientation evidence="2">Matrix side</orientation>
    </subcellularLocation>
</comment>
<evidence type="ECO:0000313" key="17">
    <source>
        <dbReference type="EMBL" id="TPX61149.1"/>
    </source>
</evidence>
<comment type="subunit">
    <text evidence="4">Mammalian complex I is composed of 45 different subunits.</text>
</comment>
<dbReference type="GO" id="GO:0006120">
    <property type="term" value="P:mitochondrial electron transport, NADH to ubiquinone"/>
    <property type="evidence" value="ECO:0007669"/>
    <property type="project" value="InterPro"/>
</dbReference>
<dbReference type="InterPro" id="IPR033034">
    <property type="entry name" value="NDUFB9"/>
</dbReference>
<evidence type="ECO:0000256" key="14">
    <source>
        <dbReference type="ARBA" id="ARBA00030192"/>
    </source>
</evidence>
<evidence type="ECO:0000256" key="15">
    <source>
        <dbReference type="ARBA" id="ARBA00032528"/>
    </source>
</evidence>
<keyword evidence="18" id="KW-1185">Reference proteome</keyword>
<evidence type="ECO:0000256" key="4">
    <source>
        <dbReference type="ARBA" id="ARBA00011790"/>
    </source>
</evidence>
<gene>
    <name evidence="17" type="ORF">PhCBS80983_g01261</name>
</gene>
<evidence type="ECO:0000259" key="16">
    <source>
        <dbReference type="Pfam" id="PF05347"/>
    </source>
</evidence>
<keyword evidence="8" id="KW-0679">Respiratory chain</keyword>
<keyword evidence="9" id="KW-0999">Mitochondrion inner membrane</keyword>
<dbReference type="InterPro" id="IPR008011">
    <property type="entry name" value="Complex1_LYR_dom"/>
</dbReference>
<keyword evidence="6" id="KW-0813">Transport</keyword>
<keyword evidence="12" id="KW-0496">Mitochondrion</keyword>
<evidence type="ECO:0000256" key="7">
    <source>
        <dbReference type="ARBA" id="ARBA00022553"/>
    </source>
</evidence>
<dbReference type="GO" id="GO:0005743">
    <property type="term" value="C:mitochondrial inner membrane"/>
    <property type="evidence" value="ECO:0007669"/>
    <property type="project" value="UniProtKB-SubCell"/>
</dbReference>
<organism evidence="17 18">
    <name type="scientific">Powellomyces hirtus</name>
    <dbReference type="NCBI Taxonomy" id="109895"/>
    <lineage>
        <taxon>Eukaryota</taxon>
        <taxon>Fungi</taxon>
        <taxon>Fungi incertae sedis</taxon>
        <taxon>Chytridiomycota</taxon>
        <taxon>Chytridiomycota incertae sedis</taxon>
        <taxon>Chytridiomycetes</taxon>
        <taxon>Spizellomycetales</taxon>
        <taxon>Powellomycetaceae</taxon>
        <taxon>Powellomyces</taxon>
    </lineage>
</organism>
<keyword evidence="7" id="KW-0597">Phosphoprotein</keyword>
<keyword evidence="13" id="KW-0472">Membrane</keyword>
<keyword evidence="10" id="KW-0249">Electron transport</keyword>
<dbReference type="AlphaFoldDB" id="A0A507EAQ1"/>
<dbReference type="EMBL" id="QEAQ01000009">
    <property type="protein sequence ID" value="TPX61149.1"/>
    <property type="molecule type" value="Genomic_DNA"/>
</dbReference>
<dbReference type="STRING" id="109895.A0A507EAQ1"/>
<keyword evidence="11" id="KW-0007">Acetylation</keyword>
<evidence type="ECO:0000256" key="11">
    <source>
        <dbReference type="ARBA" id="ARBA00022990"/>
    </source>
</evidence>
<accession>A0A507EAQ1</accession>
<dbReference type="PANTHER" id="PTHR12868:SF0">
    <property type="entry name" value="NADH DEHYDROGENASE [UBIQUINONE] 1 BETA SUBCOMPLEX SUBUNIT 9"/>
    <property type="match status" value="1"/>
</dbReference>
<evidence type="ECO:0000256" key="6">
    <source>
        <dbReference type="ARBA" id="ARBA00022448"/>
    </source>
</evidence>
<dbReference type="Proteomes" id="UP000318582">
    <property type="component" value="Unassembled WGS sequence"/>
</dbReference>
<dbReference type="InterPro" id="IPR045292">
    <property type="entry name" value="Complex1_LYR_NDUFB9_LYRM3"/>
</dbReference>
<evidence type="ECO:0000256" key="13">
    <source>
        <dbReference type="ARBA" id="ARBA00023136"/>
    </source>
</evidence>
<feature type="domain" description="Complex 1 LYR protein" evidence="16">
    <location>
        <begin position="21"/>
        <end position="78"/>
    </location>
</feature>
<dbReference type="CDD" id="cd20263">
    <property type="entry name" value="Complex1_LYR_NDUFB9_LYRM3"/>
    <property type="match status" value="1"/>
</dbReference>
<evidence type="ECO:0000256" key="1">
    <source>
        <dbReference type="ARBA" id="ARBA00002920"/>
    </source>
</evidence>
<name>A0A507EAQ1_9FUNG</name>
<evidence type="ECO:0000256" key="2">
    <source>
        <dbReference type="ARBA" id="ARBA00004443"/>
    </source>
</evidence>
<proteinExistence type="inferred from homology"/>
<dbReference type="PANTHER" id="PTHR12868">
    <property type="entry name" value="NADH-UBIQUINONE OXIDOREDUCTASE B22 SUBUNIT"/>
    <property type="match status" value="1"/>
</dbReference>
<sequence length="123" mass="14539">MATNVLTNPVQLGTKAHRIYVTRLYRRSLRLAQDWYWQRNECREKSMLIRRLFDQNKAMNNPKEIQMVLARTEMELAMNHHPQPYYSRLIRVLFVERGGRAIGNLSAGAWTVGGNCRDGMWWD</sequence>
<evidence type="ECO:0000256" key="3">
    <source>
        <dbReference type="ARBA" id="ARBA00009508"/>
    </source>
</evidence>
<evidence type="ECO:0000313" key="18">
    <source>
        <dbReference type="Proteomes" id="UP000318582"/>
    </source>
</evidence>
<evidence type="ECO:0000256" key="5">
    <source>
        <dbReference type="ARBA" id="ARBA00018684"/>
    </source>
</evidence>